<accession>G7WNV7</accession>
<dbReference type="PATRIC" id="fig|1110509.7.peg.1503"/>
<dbReference type="InterPro" id="IPR009003">
    <property type="entry name" value="Peptidase_S1_PA"/>
</dbReference>
<gene>
    <name evidence="1" type="ordered locus">Mhar_1353</name>
</gene>
<dbReference type="KEGG" id="mhi:Mhar_1353"/>
<organism evidence="1 2">
    <name type="scientific">Methanothrix harundinacea (strain 6Ac)</name>
    <name type="common">Methanosaeta harundinacea</name>
    <dbReference type="NCBI Taxonomy" id="1110509"/>
    <lineage>
        <taxon>Archaea</taxon>
        <taxon>Methanobacteriati</taxon>
        <taxon>Methanobacteriota</taxon>
        <taxon>Stenosarchaea group</taxon>
        <taxon>Methanomicrobia</taxon>
        <taxon>Methanotrichales</taxon>
        <taxon>Methanotrichaceae</taxon>
        <taxon>Methanothrix</taxon>
    </lineage>
</organism>
<keyword evidence="2" id="KW-1185">Reference proteome</keyword>
<dbReference type="HOGENOM" id="CLU_139552_0_0_2"/>
<reference evidence="1 2" key="1">
    <citation type="journal article" date="2012" name="PLoS ONE">
        <title>The genome characteristics and predicted function of methyl-group oxidation pathway in the obligate aceticlastic methanogens, Methanosaeta spp.</title>
        <authorList>
            <person name="Zhu J."/>
            <person name="Zheng H."/>
            <person name="Ai G."/>
            <person name="Zhang G."/>
            <person name="Liu D."/>
            <person name="Liu X."/>
            <person name="Dong X."/>
        </authorList>
    </citation>
    <scope>NUCLEOTIDE SEQUENCE [LARGE SCALE GENOMIC DNA]</scope>
    <source>
        <strain evidence="1 2">6Ac</strain>
    </source>
</reference>
<evidence type="ECO:0000313" key="2">
    <source>
        <dbReference type="Proteomes" id="UP000005877"/>
    </source>
</evidence>
<protein>
    <recommendedName>
        <fullName evidence="3">Serine protease</fullName>
    </recommendedName>
</protein>
<evidence type="ECO:0008006" key="3">
    <source>
        <dbReference type="Google" id="ProtNLM"/>
    </source>
</evidence>
<name>G7WNV7_METH6</name>
<proteinExistence type="predicted"/>
<dbReference type="EMBL" id="CP003117">
    <property type="protein sequence ID" value="AET64717.1"/>
    <property type="molecule type" value="Genomic_DNA"/>
</dbReference>
<dbReference type="Proteomes" id="UP000005877">
    <property type="component" value="Chromosome"/>
</dbReference>
<dbReference type="SUPFAM" id="SSF50494">
    <property type="entry name" value="Trypsin-like serine proteases"/>
    <property type="match status" value="1"/>
</dbReference>
<dbReference type="AlphaFoldDB" id="G7WNV7"/>
<sequence length="160" mass="16545">MIMLRAGDLFLAGRQGGVVGAFLKGRRGCIGVSVYHIMRLAGTKDLTIGTARAKVVADCKPFDLIYFKASGCEPTVLAEPELGPARLANARRSRDCSISDVGDLISIVLGHADLPGPGESGTPLFQDGKVVGILSSINLNAGKGTAISARAIVRGAEGLI</sequence>
<evidence type="ECO:0000313" key="1">
    <source>
        <dbReference type="EMBL" id="AET64717.1"/>
    </source>
</evidence>